<reference evidence="2" key="2">
    <citation type="journal article" date="2022" name="Proc. Natl. Acad. Sci. U.S.A.">
        <title>Diploid-dominant life cycles characterize the early evolution of Fungi.</title>
        <authorList>
            <person name="Amses K.R."/>
            <person name="Simmons D.R."/>
            <person name="Longcore J.E."/>
            <person name="Mondo S.J."/>
            <person name="Seto K."/>
            <person name="Jeronimo G.H."/>
            <person name="Bonds A.E."/>
            <person name="Quandt C.A."/>
            <person name="Davis W.J."/>
            <person name="Chang Y."/>
            <person name="Federici B.A."/>
            <person name="Kuo A."/>
            <person name="LaButti K."/>
            <person name="Pangilinan J."/>
            <person name="Andreopoulos W."/>
            <person name="Tritt A."/>
            <person name="Riley R."/>
            <person name="Hundley H."/>
            <person name="Johnson J."/>
            <person name="Lipzen A."/>
            <person name="Barry K."/>
            <person name="Lang B.F."/>
            <person name="Cuomo C.A."/>
            <person name="Buchler N.E."/>
            <person name="Grigoriev I.V."/>
            <person name="Spatafora J.W."/>
            <person name="Stajich J.E."/>
            <person name="James T.Y."/>
        </authorList>
    </citation>
    <scope>NUCLEOTIDE SEQUENCE</scope>
    <source>
        <strain evidence="2">AG</strain>
    </source>
</reference>
<organism evidence="2 3">
    <name type="scientific">Umbelopsis ramanniana AG</name>
    <dbReference type="NCBI Taxonomy" id="1314678"/>
    <lineage>
        <taxon>Eukaryota</taxon>
        <taxon>Fungi</taxon>
        <taxon>Fungi incertae sedis</taxon>
        <taxon>Mucoromycota</taxon>
        <taxon>Mucoromycotina</taxon>
        <taxon>Umbelopsidomycetes</taxon>
        <taxon>Umbelopsidales</taxon>
        <taxon>Umbelopsidaceae</taxon>
        <taxon>Umbelopsis</taxon>
    </lineage>
</organism>
<dbReference type="GeneID" id="75915487"/>
<keyword evidence="3" id="KW-1185">Reference proteome</keyword>
<dbReference type="Proteomes" id="UP001206595">
    <property type="component" value="Unassembled WGS sequence"/>
</dbReference>
<gene>
    <name evidence="2" type="ORF">K450DRAFT_247895</name>
</gene>
<sequence>MHLKLNNLFRIEINLPTPKTANIKQYEKYLRYVLLHLETILSFYHYDRGIARFHNYIGRQRAREEMVNVFANGGKKYNAENRKNTRKNRRRRKKNRKGNTKHALPTGPRESTARRTLGTMQGPQHWKPLTLQIPFEPRPVAPIIAFGDAMFGIKNHSHLKGKPVGLVNVLMEDVEPRKEIGKACCRPD</sequence>
<dbReference type="AlphaFoldDB" id="A0AAD5HDK4"/>
<comment type="caution">
    <text evidence="2">The sequence shown here is derived from an EMBL/GenBank/DDBJ whole genome shotgun (WGS) entry which is preliminary data.</text>
</comment>
<dbReference type="EMBL" id="MU620931">
    <property type="protein sequence ID" value="KAI8578238.1"/>
    <property type="molecule type" value="Genomic_DNA"/>
</dbReference>
<accession>A0AAD5HDK4</accession>
<dbReference type="RefSeq" id="XP_051443242.1">
    <property type="nucleotide sequence ID" value="XM_051590143.1"/>
</dbReference>
<evidence type="ECO:0000313" key="3">
    <source>
        <dbReference type="Proteomes" id="UP001206595"/>
    </source>
</evidence>
<proteinExistence type="predicted"/>
<name>A0AAD5HDK4_UMBRA</name>
<evidence type="ECO:0000256" key="1">
    <source>
        <dbReference type="SAM" id="MobiDB-lite"/>
    </source>
</evidence>
<reference evidence="2" key="1">
    <citation type="submission" date="2021-06" db="EMBL/GenBank/DDBJ databases">
        <authorList>
            <consortium name="DOE Joint Genome Institute"/>
            <person name="Mondo S.J."/>
            <person name="Amses K.R."/>
            <person name="Simmons D.R."/>
            <person name="Longcore J.E."/>
            <person name="Seto K."/>
            <person name="Alves G.H."/>
            <person name="Bonds A.E."/>
            <person name="Quandt C.A."/>
            <person name="Davis W.J."/>
            <person name="Chang Y."/>
            <person name="Letcher P.M."/>
            <person name="Powell M.J."/>
            <person name="Kuo A."/>
            <person name="Labutti K."/>
            <person name="Pangilinan J."/>
            <person name="Andreopoulos W."/>
            <person name="Tritt A."/>
            <person name="Riley R."/>
            <person name="Hundley H."/>
            <person name="Johnson J."/>
            <person name="Lipzen A."/>
            <person name="Barry K."/>
            <person name="Berbee M.L."/>
            <person name="Buchler N.E."/>
            <person name="Grigoriev I.V."/>
            <person name="Spatafora J.W."/>
            <person name="Stajich J.E."/>
            <person name="James T.Y."/>
        </authorList>
    </citation>
    <scope>NUCLEOTIDE SEQUENCE</scope>
    <source>
        <strain evidence="2">AG</strain>
    </source>
</reference>
<evidence type="ECO:0000313" key="2">
    <source>
        <dbReference type="EMBL" id="KAI8578238.1"/>
    </source>
</evidence>
<feature type="region of interest" description="Disordered" evidence="1">
    <location>
        <begin position="74"/>
        <end position="114"/>
    </location>
</feature>
<protein>
    <submittedName>
        <fullName evidence="2">Uncharacterized protein</fullName>
    </submittedName>
</protein>
<feature type="compositionally biased region" description="Basic residues" evidence="1">
    <location>
        <begin position="84"/>
        <end position="100"/>
    </location>
</feature>